<name>A0A8H5F925_9AGAR</name>
<protein>
    <submittedName>
        <fullName evidence="2">Uncharacterized protein</fullName>
    </submittedName>
</protein>
<evidence type="ECO:0000313" key="3">
    <source>
        <dbReference type="Proteomes" id="UP000567179"/>
    </source>
</evidence>
<keyword evidence="3" id="KW-1185">Reference proteome</keyword>
<dbReference type="AlphaFoldDB" id="A0A8H5F925"/>
<sequence>MRSYKPIRSHREGRSGTKPCVPARPRRHSTATEGVESDCDVIEQAAELARMRSGALGCVPMACGVSLVRDSWCARDREGVDSDDKGGEGLWEVVIDGAAGGVGRSLVRRQADEIERMRLCGVMGGRWRAYAADDESGNGEHEDGAHSSFTKPAGRQRRSGRQPGGIEKPRLRAVATGGRCEAAMGDAGKEGDAGERCGVGERVTTARGRAGDVVEPVGAASLVFAVLVCTRRRSQQRRAAGSKMSDGAQSRGARFLRLPETVRGARRMLGLVAVCRTGRLFEFGGRRQRRRWGQKKAAAFDVGDGAGGGFGRWVVRR</sequence>
<reference evidence="2 3" key="1">
    <citation type="journal article" date="2020" name="ISME J.">
        <title>Uncovering the hidden diversity of litter-decomposition mechanisms in mushroom-forming fungi.</title>
        <authorList>
            <person name="Floudas D."/>
            <person name="Bentzer J."/>
            <person name="Ahren D."/>
            <person name="Johansson T."/>
            <person name="Persson P."/>
            <person name="Tunlid A."/>
        </authorList>
    </citation>
    <scope>NUCLEOTIDE SEQUENCE [LARGE SCALE GENOMIC DNA]</scope>
    <source>
        <strain evidence="2 3">CBS 101986</strain>
    </source>
</reference>
<evidence type="ECO:0000313" key="2">
    <source>
        <dbReference type="EMBL" id="KAF5327688.1"/>
    </source>
</evidence>
<evidence type="ECO:0000256" key="1">
    <source>
        <dbReference type="SAM" id="MobiDB-lite"/>
    </source>
</evidence>
<gene>
    <name evidence="2" type="ORF">D9619_004304</name>
</gene>
<feature type="region of interest" description="Disordered" evidence="1">
    <location>
        <begin position="1"/>
        <end position="35"/>
    </location>
</feature>
<proteinExistence type="predicted"/>
<feature type="region of interest" description="Disordered" evidence="1">
    <location>
        <begin position="133"/>
        <end position="173"/>
    </location>
</feature>
<dbReference type="EMBL" id="JAACJJ010000014">
    <property type="protein sequence ID" value="KAF5327688.1"/>
    <property type="molecule type" value="Genomic_DNA"/>
</dbReference>
<accession>A0A8H5F925</accession>
<dbReference type="Proteomes" id="UP000567179">
    <property type="component" value="Unassembled WGS sequence"/>
</dbReference>
<organism evidence="2 3">
    <name type="scientific">Psilocybe cf. subviscida</name>
    <dbReference type="NCBI Taxonomy" id="2480587"/>
    <lineage>
        <taxon>Eukaryota</taxon>
        <taxon>Fungi</taxon>
        <taxon>Dikarya</taxon>
        <taxon>Basidiomycota</taxon>
        <taxon>Agaricomycotina</taxon>
        <taxon>Agaricomycetes</taxon>
        <taxon>Agaricomycetidae</taxon>
        <taxon>Agaricales</taxon>
        <taxon>Agaricineae</taxon>
        <taxon>Strophariaceae</taxon>
        <taxon>Psilocybe</taxon>
    </lineage>
</organism>
<comment type="caution">
    <text evidence="2">The sequence shown here is derived from an EMBL/GenBank/DDBJ whole genome shotgun (WGS) entry which is preliminary data.</text>
</comment>